<accession>A0A261QZ16</accession>
<protein>
    <submittedName>
        <fullName evidence="2">CoA transferase</fullName>
    </submittedName>
</protein>
<keyword evidence="1 2" id="KW-0808">Transferase</keyword>
<dbReference type="Proteomes" id="UP000216947">
    <property type="component" value="Unassembled WGS sequence"/>
</dbReference>
<dbReference type="SUPFAM" id="SSF89796">
    <property type="entry name" value="CoA-transferase family III (CaiB/BaiF)"/>
    <property type="match status" value="1"/>
</dbReference>
<organism evidence="2 3">
    <name type="scientific">Bordetella genomosp. 7</name>
    <dbReference type="NCBI Taxonomy" id="1416805"/>
    <lineage>
        <taxon>Bacteria</taxon>
        <taxon>Pseudomonadati</taxon>
        <taxon>Pseudomonadota</taxon>
        <taxon>Betaproteobacteria</taxon>
        <taxon>Burkholderiales</taxon>
        <taxon>Alcaligenaceae</taxon>
        <taxon>Bordetella</taxon>
    </lineage>
</organism>
<keyword evidence="3" id="KW-1185">Reference proteome</keyword>
<dbReference type="AlphaFoldDB" id="A0A261QZ16"/>
<evidence type="ECO:0000313" key="3">
    <source>
        <dbReference type="Proteomes" id="UP000216947"/>
    </source>
</evidence>
<proteinExistence type="predicted"/>
<dbReference type="PANTHER" id="PTHR48207:SF4">
    <property type="entry name" value="BLL6097 PROTEIN"/>
    <property type="match status" value="1"/>
</dbReference>
<dbReference type="InterPro" id="IPR050483">
    <property type="entry name" value="CoA-transferase_III_domain"/>
</dbReference>
<dbReference type="PANTHER" id="PTHR48207">
    <property type="entry name" value="SUCCINATE--HYDROXYMETHYLGLUTARATE COA-TRANSFERASE"/>
    <property type="match status" value="1"/>
</dbReference>
<dbReference type="Gene3D" id="3.30.1540.10">
    <property type="entry name" value="formyl-coa transferase, domain 3"/>
    <property type="match status" value="1"/>
</dbReference>
<dbReference type="InterPro" id="IPR003673">
    <property type="entry name" value="CoA-Trfase_fam_III"/>
</dbReference>
<dbReference type="GO" id="GO:0008410">
    <property type="term" value="F:CoA-transferase activity"/>
    <property type="evidence" value="ECO:0007669"/>
    <property type="project" value="TreeGrafter"/>
</dbReference>
<evidence type="ECO:0000313" key="2">
    <source>
        <dbReference type="EMBL" id="OZI18009.1"/>
    </source>
</evidence>
<reference evidence="3" key="1">
    <citation type="submission" date="2017-05" db="EMBL/GenBank/DDBJ databases">
        <title>Complete and WGS of Bordetella genogroups.</title>
        <authorList>
            <person name="Spilker T."/>
            <person name="Lipuma J."/>
        </authorList>
    </citation>
    <scope>NUCLEOTIDE SEQUENCE [LARGE SCALE GENOMIC DNA]</scope>
    <source>
        <strain evidence="3">AU18089</strain>
    </source>
</reference>
<dbReference type="RefSeq" id="WP_094797015.1">
    <property type="nucleotide sequence ID" value="NZ_NEVK01000006.1"/>
</dbReference>
<comment type="caution">
    <text evidence="2">The sequence shown here is derived from an EMBL/GenBank/DDBJ whole genome shotgun (WGS) entry which is preliminary data.</text>
</comment>
<dbReference type="EMBL" id="NEVK01000006">
    <property type="protein sequence ID" value="OZI18009.1"/>
    <property type="molecule type" value="Genomic_DNA"/>
</dbReference>
<name>A0A261QZ16_9BORD</name>
<dbReference type="Pfam" id="PF02515">
    <property type="entry name" value="CoA_transf_3"/>
    <property type="match status" value="1"/>
</dbReference>
<evidence type="ECO:0000256" key="1">
    <source>
        <dbReference type="ARBA" id="ARBA00022679"/>
    </source>
</evidence>
<sequence length="417" mass="44204">MQSSTGTSPGNAKGALAGMRVIELAQIMAGPTCGMMLADMGADVIKVEKINGGDDSRQYRDPLINGVSAPFLMLNRNKRAIALDLKHPEGKKILLRMIRDADVVTENFRKGTMDKLGLGYDALRKENPGLIYCAVSGYGLTGPYADKGGFDLVAQGFSGLMAITGEPGGPPLRTGNSVADINAGLLAAFGVLAAYQHKLRTGEGQMVETSLLEASLQQLYWHAAIYFGSGVSPGPTGSAHVLSAPYQAFPTATEWIIIGGANEKNWQRIAAALGKPEWAEDPRFARNRDRMNNRDELVQCMSAILQTRSAQEWLEIFDDAGVPAGPVHSVAQALSHPQTLARGMVVEQEHPVAGKVRTVGMPVKLSATPAQYHRAAPQLGEDTVSILGEFGYSAREIGALIESGVVAVATPPGEAAG</sequence>
<dbReference type="InterPro" id="IPR023606">
    <property type="entry name" value="CoA-Trfase_III_dom_1_sf"/>
</dbReference>
<dbReference type="Gene3D" id="3.40.50.10540">
    <property type="entry name" value="Crotonobetainyl-coa:carnitine coa-transferase, domain 1"/>
    <property type="match status" value="1"/>
</dbReference>
<dbReference type="InterPro" id="IPR044855">
    <property type="entry name" value="CoA-Trfase_III_dom3_sf"/>
</dbReference>
<gene>
    <name evidence="2" type="ORF">CAL19_13100</name>
</gene>